<evidence type="ECO:0000256" key="8">
    <source>
        <dbReference type="ARBA" id="ARBA00047841"/>
    </source>
</evidence>
<dbReference type="AlphaFoldDB" id="A0AAW0YKP8"/>
<comment type="pathway">
    <text evidence="2">Lipid metabolism.</text>
</comment>
<evidence type="ECO:0000313" key="10">
    <source>
        <dbReference type="EMBL" id="KAK8752202.1"/>
    </source>
</evidence>
<keyword evidence="4" id="KW-0808">Transferase</keyword>
<dbReference type="CDD" id="cd02440">
    <property type="entry name" value="AdoMet_MTases"/>
    <property type="match status" value="2"/>
</dbReference>
<comment type="catalytic activity">
    <reaction evidence="8">
        <text>N-methylethanolamine phosphate + S-adenosyl-L-methionine = N,N-dimethylethanolamine phosphate + S-adenosyl-L-homocysteine + H(+)</text>
        <dbReference type="Rhea" id="RHEA:25321"/>
        <dbReference type="ChEBI" id="CHEBI:15378"/>
        <dbReference type="ChEBI" id="CHEBI:57781"/>
        <dbReference type="ChEBI" id="CHEBI:57856"/>
        <dbReference type="ChEBI" id="CHEBI:58641"/>
        <dbReference type="ChEBI" id="CHEBI:59789"/>
        <dbReference type="EC" id="2.1.1.103"/>
    </reaction>
    <physiologicalReaction direction="left-to-right" evidence="8">
        <dbReference type="Rhea" id="RHEA:25322"/>
    </physiologicalReaction>
</comment>
<evidence type="ECO:0000256" key="5">
    <source>
        <dbReference type="ARBA" id="ARBA00035674"/>
    </source>
</evidence>
<dbReference type="PANTHER" id="PTHR44307">
    <property type="entry name" value="PHOSPHOETHANOLAMINE METHYLTRANSFERASE"/>
    <property type="match status" value="1"/>
</dbReference>
<dbReference type="Pfam" id="PF13489">
    <property type="entry name" value="Methyltransf_23"/>
    <property type="match status" value="1"/>
</dbReference>
<gene>
    <name evidence="10" type="ORF">OTU49_012496</name>
</gene>
<dbReference type="Proteomes" id="UP001445076">
    <property type="component" value="Unassembled WGS sequence"/>
</dbReference>
<comment type="catalytic activity">
    <reaction evidence="6">
        <text>N,N-dimethylethanolamine phosphate + S-adenosyl-L-methionine = phosphocholine + S-adenosyl-L-homocysteine + H(+)</text>
        <dbReference type="Rhea" id="RHEA:25325"/>
        <dbReference type="ChEBI" id="CHEBI:15378"/>
        <dbReference type="ChEBI" id="CHEBI:57856"/>
        <dbReference type="ChEBI" id="CHEBI:58641"/>
        <dbReference type="ChEBI" id="CHEBI:59789"/>
        <dbReference type="ChEBI" id="CHEBI:295975"/>
        <dbReference type="EC" id="2.1.1.103"/>
    </reaction>
    <physiologicalReaction direction="left-to-right" evidence="6">
        <dbReference type="Rhea" id="RHEA:25326"/>
    </physiologicalReaction>
</comment>
<dbReference type="EMBL" id="JARKIK010000005">
    <property type="protein sequence ID" value="KAK8752202.1"/>
    <property type="molecule type" value="Genomic_DNA"/>
</dbReference>
<dbReference type="PANTHER" id="PTHR44307:SF2">
    <property type="entry name" value="PHOSPHOETHANOLAMINE METHYLTRANSFERASE ISOFORM X1"/>
    <property type="match status" value="1"/>
</dbReference>
<proteinExistence type="predicted"/>
<accession>A0AAW0YKP8</accession>
<comment type="pathway">
    <text evidence="1">Phospholipid metabolism; phosphatidylcholine biosynthesis.</text>
</comment>
<dbReference type="InterPro" id="IPR029063">
    <property type="entry name" value="SAM-dependent_MTases_sf"/>
</dbReference>
<evidence type="ECO:0000256" key="7">
    <source>
        <dbReference type="ARBA" id="ARBA00047622"/>
    </source>
</evidence>
<dbReference type="InterPro" id="IPR041698">
    <property type="entry name" value="Methyltransf_25"/>
</dbReference>
<protein>
    <recommendedName>
        <fullName evidence="5">phosphoethanolamine N-methyltransferase</fullName>
        <ecNumber evidence="5">2.1.1.103</ecNumber>
    </recommendedName>
</protein>
<dbReference type="EC" id="2.1.1.103" evidence="5"/>
<evidence type="ECO:0000256" key="6">
    <source>
        <dbReference type="ARBA" id="ARBA00047619"/>
    </source>
</evidence>
<sequence length="496" mass="57730">MARFMTFRNERDKEASYVRQKMKCYWQTYSPSMESMMLSHDALYLNQNEQNEILSYLPNYHGKKVLELGAGIGRFTSKLASVASHVTAVDFMQDYITENQKENQHLGNVTFKCADVTKLDFPAASFDLVFSNWLFMYLSDTENVQVFRKILAWLSPGGYFFLRESCYHQSGNVKRNENPTLYRTPLEYFELLKDVSSDNLGYKIIRSKNILAYIKYHANPNQLCFLTKRVENNELDNRTQYLESQYTIEHIRSMERVYGHNYCSTGGEYATRDFCTRLGLLPGQKVLDVGCGTGGSAIFMARHYGVDVHGVDLSTNMIHIAIERQGKLEPQVKKKIQFEISDILDVEYENDSYDIIYSRDCILHIENKLQLFRKLHRWLRPGGTLFFTDFCMNNSQPSQSFLNYAKTFKCNTLPTIKSHGEALRKVGFQDIETQDLHEEYIKFIETELRAFTATREAFVQDFSQKQFDDISKSWRDKIRWTGEGELTWAAFTAAKN</sequence>
<evidence type="ECO:0000256" key="4">
    <source>
        <dbReference type="ARBA" id="ARBA00022679"/>
    </source>
</evidence>
<keyword evidence="3" id="KW-0489">Methyltransferase</keyword>
<evidence type="ECO:0000256" key="1">
    <source>
        <dbReference type="ARBA" id="ARBA00004969"/>
    </source>
</evidence>
<comment type="catalytic activity">
    <reaction evidence="7">
        <text>phosphoethanolamine + S-adenosyl-L-methionine = N-methylethanolamine phosphate + S-adenosyl-L-homocysteine + H(+)</text>
        <dbReference type="Rhea" id="RHEA:20365"/>
        <dbReference type="ChEBI" id="CHEBI:15378"/>
        <dbReference type="ChEBI" id="CHEBI:57781"/>
        <dbReference type="ChEBI" id="CHEBI:57856"/>
        <dbReference type="ChEBI" id="CHEBI:58190"/>
        <dbReference type="ChEBI" id="CHEBI:59789"/>
        <dbReference type="EC" id="2.1.1.103"/>
    </reaction>
    <physiologicalReaction direction="left-to-right" evidence="7">
        <dbReference type="Rhea" id="RHEA:20366"/>
    </physiologicalReaction>
</comment>
<dbReference type="SUPFAM" id="SSF53335">
    <property type="entry name" value="S-adenosyl-L-methionine-dependent methyltransferases"/>
    <property type="match status" value="2"/>
</dbReference>
<evidence type="ECO:0000313" key="11">
    <source>
        <dbReference type="Proteomes" id="UP001445076"/>
    </source>
</evidence>
<reference evidence="10 11" key="1">
    <citation type="journal article" date="2024" name="BMC Genomics">
        <title>Genome assembly of redclaw crayfish (Cherax quadricarinatus) provides insights into its immune adaptation and hypoxia tolerance.</title>
        <authorList>
            <person name="Liu Z."/>
            <person name="Zheng J."/>
            <person name="Li H."/>
            <person name="Fang K."/>
            <person name="Wang S."/>
            <person name="He J."/>
            <person name="Zhou D."/>
            <person name="Weng S."/>
            <person name="Chi M."/>
            <person name="Gu Z."/>
            <person name="He J."/>
            <person name="Li F."/>
            <person name="Wang M."/>
        </authorList>
    </citation>
    <scope>NUCLEOTIDE SEQUENCE [LARGE SCALE GENOMIC DNA]</scope>
    <source>
        <strain evidence="10">ZL_2023a</strain>
    </source>
</reference>
<dbReference type="GO" id="GO:0000234">
    <property type="term" value="F:phosphoethanolamine N-methyltransferase activity"/>
    <property type="evidence" value="ECO:0007669"/>
    <property type="project" value="UniProtKB-EC"/>
</dbReference>
<evidence type="ECO:0000256" key="3">
    <source>
        <dbReference type="ARBA" id="ARBA00022603"/>
    </source>
</evidence>
<evidence type="ECO:0000259" key="9">
    <source>
        <dbReference type="Pfam" id="PF13649"/>
    </source>
</evidence>
<name>A0AAW0YKP8_CHEQU</name>
<evidence type="ECO:0000256" key="2">
    <source>
        <dbReference type="ARBA" id="ARBA00005189"/>
    </source>
</evidence>
<dbReference type="GO" id="GO:0032259">
    <property type="term" value="P:methylation"/>
    <property type="evidence" value="ECO:0007669"/>
    <property type="project" value="UniProtKB-KW"/>
</dbReference>
<keyword evidence="11" id="KW-1185">Reference proteome</keyword>
<organism evidence="10 11">
    <name type="scientific">Cherax quadricarinatus</name>
    <name type="common">Australian red claw crayfish</name>
    <dbReference type="NCBI Taxonomy" id="27406"/>
    <lineage>
        <taxon>Eukaryota</taxon>
        <taxon>Metazoa</taxon>
        <taxon>Ecdysozoa</taxon>
        <taxon>Arthropoda</taxon>
        <taxon>Crustacea</taxon>
        <taxon>Multicrustacea</taxon>
        <taxon>Malacostraca</taxon>
        <taxon>Eumalacostraca</taxon>
        <taxon>Eucarida</taxon>
        <taxon>Decapoda</taxon>
        <taxon>Pleocyemata</taxon>
        <taxon>Astacidea</taxon>
        <taxon>Parastacoidea</taxon>
        <taxon>Parastacidae</taxon>
        <taxon>Cherax</taxon>
    </lineage>
</organism>
<feature type="domain" description="Methyltransferase" evidence="9">
    <location>
        <begin position="65"/>
        <end position="158"/>
    </location>
</feature>
<dbReference type="Pfam" id="PF13649">
    <property type="entry name" value="Methyltransf_25"/>
    <property type="match status" value="1"/>
</dbReference>
<dbReference type="Gene3D" id="3.40.50.150">
    <property type="entry name" value="Vaccinia Virus protein VP39"/>
    <property type="match status" value="2"/>
</dbReference>
<comment type="caution">
    <text evidence="10">The sequence shown here is derived from an EMBL/GenBank/DDBJ whole genome shotgun (WGS) entry which is preliminary data.</text>
</comment>